<evidence type="ECO:0000313" key="3">
    <source>
        <dbReference type="Proteomes" id="UP000069902"/>
    </source>
</evidence>
<accession>A0A0U5JHA8</accession>
<dbReference type="GO" id="GO:1990189">
    <property type="term" value="F:protein N-terminal-serine acetyltransferase activity"/>
    <property type="evidence" value="ECO:0007669"/>
    <property type="project" value="TreeGrafter"/>
</dbReference>
<dbReference type="GO" id="GO:0005737">
    <property type="term" value="C:cytoplasm"/>
    <property type="evidence" value="ECO:0007669"/>
    <property type="project" value="TreeGrafter"/>
</dbReference>
<dbReference type="PANTHER" id="PTHR43441:SF12">
    <property type="entry name" value="RIBOSOMAL N-ACETYLTRANSFERASE YDAF-RELATED"/>
    <property type="match status" value="1"/>
</dbReference>
<dbReference type="EMBL" id="LN879502">
    <property type="protein sequence ID" value="CUI17349.1"/>
    <property type="molecule type" value="Genomic_DNA"/>
</dbReference>
<dbReference type="PATRIC" id="fig|389348.3.peg.1958"/>
<gene>
    <name evidence="2" type="ORF">PNK_1742</name>
</gene>
<dbReference type="SUPFAM" id="SSF55729">
    <property type="entry name" value="Acyl-CoA N-acyltransferases (Nat)"/>
    <property type="match status" value="1"/>
</dbReference>
<dbReference type="Pfam" id="PF13302">
    <property type="entry name" value="Acetyltransf_3"/>
    <property type="match status" value="1"/>
</dbReference>
<dbReference type="CDD" id="cd04301">
    <property type="entry name" value="NAT_SF"/>
    <property type="match status" value="1"/>
</dbReference>
<feature type="domain" description="N-acetyltransferase" evidence="1">
    <location>
        <begin position="49"/>
        <end position="201"/>
    </location>
</feature>
<reference evidence="3" key="1">
    <citation type="submission" date="2015-09" db="EMBL/GenBank/DDBJ databases">
        <authorList>
            <person name="Bertelli C."/>
        </authorList>
    </citation>
    <scope>NUCLEOTIDE SEQUENCE [LARGE SCALE GENOMIC DNA]</scope>
    <source>
        <strain evidence="3">KNic</strain>
    </source>
</reference>
<dbReference type="Proteomes" id="UP000069902">
    <property type="component" value="Chromosome cPNK"/>
</dbReference>
<dbReference type="InterPro" id="IPR000182">
    <property type="entry name" value="GNAT_dom"/>
</dbReference>
<dbReference type="AlphaFoldDB" id="A0A0U5JHA8"/>
<protein>
    <submittedName>
        <fullName evidence="2">Acetyltransferase (GNAT)-family protein</fullName>
    </submittedName>
</protein>
<evidence type="ECO:0000259" key="1">
    <source>
        <dbReference type="PROSITE" id="PS51186"/>
    </source>
</evidence>
<evidence type="ECO:0000313" key="2">
    <source>
        <dbReference type="EMBL" id="CUI17349.1"/>
    </source>
</evidence>
<name>A0A0U5JHA8_9BACT</name>
<dbReference type="Gene3D" id="3.40.630.30">
    <property type="match status" value="1"/>
</dbReference>
<keyword evidence="3" id="KW-1185">Reference proteome</keyword>
<proteinExistence type="predicted"/>
<dbReference type="FunCoup" id="A0A0U5JHA8">
    <property type="interactions" value="5"/>
</dbReference>
<organism evidence="2 3">
    <name type="scientific">Candidatus Protochlamydia naegleriophila</name>
    <dbReference type="NCBI Taxonomy" id="389348"/>
    <lineage>
        <taxon>Bacteria</taxon>
        <taxon>Pseudomonadati</taxon>
        <taxon>Chlamydiota</taxon>
        <taxon>Chlamydiia</taxon>
        <taxon>Parachlamydiales</taxon>
        <taxon>Parachlamydiaceae</taxon>
        <taxon>Candidatus Protochlamydia</taxon>
    </lineage>
</organism>
<dbReference type="RefSeq" id="WP_059061510.1">
    <property type="nucleotide sequence ID" value="NZ_LN879502.1"/>
</dbReference>
<dbReference type="InParanoid" id="A0A0U5JHA8"/>
<dbReference type="PANTHER" id="PTHR43441">
    <property type="entry name" value="RIBOSOMAL-PROTEIN-SERINE ACETYLTRANSFERASE"/>
    <property type="match status" value="1"/>
</dbReference>
<dbReference type="PROSITE" id="PS51186">
    <property type="entry name" value="GNAT"/>
    <property type="match status" value="1"/>
</dbReference>
<dbReference type="InterPro" id="IPR016181">
    <property type="entry name" value="Acyl_CoA_acyltransferase"/>
</dbReference>
<dbReference type="KEGG" id="pnl:PNK_1742"/>
<sequence>MIHLKSFSEQHSLMNENVIPFKISPFFELAIDTVYSIKLPRIEWAGSLFQLVDHNRAYLSEYLPWVDHTLSAKDSEHFIKHSLEQAEKGKSLHLCIWEKECLVGLIGLHYIDRLDRKTEIGYWISEEHQGKGIITKCCQRLIKFCFQDLQLHRVEIRCQASNLRSQSIPKQLGFKHEGTLRGAFFRNGQFSDCLIFGLLATDQLVNVKY</sequence>
<dbReference type="GO" id="GO:0008999">
    <property type="term" value="F:protein-N-terminal-alanine acetyltransferase activity"/>
    <property type="evidence" value="ECO:0007669"/>
    <property type="project" value="TreeGrafter"/>
</dbReference>
<keyword evidence="2" id="KW-0808">Transferase</keyword>
<dbReference type="InterPro" id="IPR051908">
    <property type="entry name" value="Ribosomal_N-acetyltransferase"/>
</dbReference>